<evidence type="ECO:0000313" key="1">
    <source>
        <dbReference type="EMBL" id="SOO26810.1"/>
    </source>
</evidence>
<comment type="caution">
    <text evidence="1">The sequence shown here is derived from an EMBL/GenBank/DDBJ whole genome shotgun (WGS) entry which is preliminary data.</text>
</comment>
<dbReference type="Proteomes" id="UP000234345">
    <property type="component" value="Unassembled WGS sequence"/>
</dbReference>
<dbReference type="EMBL" id="OCZC01000086">
    <property type="protein sequence ID" value="SOO26810.1"/>
    <property type="molecule type" value="Genomic_DNA"/>
</dbReference>
<organism evidence="1 2">
    <name type="scientific">Xanthomonas campestris pv. phaseoli</name>
    <dbReference type="NCBI Taxonomy" id="317013"/>
    <lineage>
        <taxon>Bacteria</taxon>
        <taxon>Pseudomonadati</taxon>
        <taxon>Pseudomonadota</taxon>
        <taxon>Gammaproteobacteria</taxon>
        <taxon>Lysobacterales</taxon>
        <taxon>Lysobacteraceae</taxon>
        <taxon>Xanthomonas</taxon>
    </lineage>
</organism>
<sequence>MFNLAGLKGSYLISKNTDILDKIKQQYLINGFGLFNSFYQQVLISAYTNKEVLD</sequence>
<reference evidence="1 2" key="1">
    <citation type="submission" date="2017-10" db="EMBL/GenBank/DDBJ databases">
        <authorList>
            <person name="Regsiter A."/>
            <person name="William W."/>
        </authorList>
    </citation>
    <scope>NUCLEOTIDE SEQUENCE [LARGE SCALE GENOMIC DNA]</scope>
    <source>
        <strain evidence="1 2">CFBP6991</strain>
    </source>
</reference>
<proteinExistence type="predicted"/>
<protein>
    <submittedName>
        <fullName evidence="1">Uncharacterized protein</fullName>
    </submittedName>
</protein>
<dbReference type="AlphaFoldDB" id="A0A7Z7NJC4"/>
<accession>A0A7Z7NJC4</accession>
<name>A0A7Z7NJC4_XANCH</name>
<evidence type="ECO:0000313" key="2">
    <source>
        <dbReference type="Proteomes" id="UP000234345"/>
    </source>
</evidence>
<gene>
    <name evidence="1" type="ORF">XFF6991_580006</name>
</gene>